<reference evidence="3 4" key="1">
    <citation type="submission" date="2020-08" db="EMBL/GenBank/DDBJ databases">
        <title>Genomic Encyclopedia of Type Strains, Phase IV (KMG-IV): sequencing the most valuable type-strain genomes for metagenomic binning, comparative biology and taxonomic classification.</title>
        <authorList>
            <person name="Goeker M."/>
        </authorList>
    </citation>
    <scope>NUCLEOTIDE SEQUENCE [LARGE SCALE GENOMIC DNA]</scope>
    <source>
        <strain evidence="3 4">DSM 103462</strain>
    </source>
</reference>
<dbReference type="RefSeq" id="WP_184656313.1">
    <property type="nucleotide sequence ID" value="NZ_JACHFQ010000001.1"/>
</dbReference>
<dbReference type="CDD" id="cd02440">
    <property type="entry name" value="AdoMet_MTases"/>
    <property type="match status" value="1"/>
</dbReference>
<feature type="domain" description="Methyltransferase" evidence="2">
    <location>
        <begin position="59"/>
        <end position="154"/>
    </location>
</feature>
<accession>A0A7W8G6E9</accession>
<dbReference type="AlphaFoldDB" id="A0A7W8G6E9"/>
<proteinExistence type="predicted"/>
<evidence type="ECO:0000256" key="1">
    <source>
        <dbReference type="ARBA" id="ARBA00022679"/>
    </source>
</evidence>
<comment type="caution">
    <text evidence="3">The sequence shown here is derived from an EMBL/GenBank/DDBJ whole genome shotgun (WGS) entry which is preliminary data.</text>
</comment>
<dbReference type="Pfam" id="PF13649">
    <property type="entry name" value="Methyltransf_25"/>
    <property type="match status" value="1"/>
</dbReference>
<sequence length="261" mass="29278">MAKKKKAEQKPQKKIEWFEKEDFWNNYGPIMFDAARWAEAPTVADSVCKIAGLSKGAKILDAGCGPGRIAVELASLGLEVTGVDLIQSELDAAAETASAEGVDLELIKADLRSFKSEKKFDCAINLFTSFGYCDTIEEDAQILKSIFDSVRDGGFFILENISREIAIKDFTEGEWFERAGKTVLTDFSVVGAWEGLRSRWILIDNKTGERIEHEFIQRLYSAIELKRLMIGIGFKSVEIYGDFDFSPYNQNARTMVIVARK</sequence>
<dbReference type="GO" id="GO:0032259">
    <property type="term" value="P:methylation"/>
    <property type="evidence" value="ECO:0007669"/>
    <property type="project" value="UniProtKB-KW"/>
</dbReference>
<gene>
    <name evidence="3" type="ORF">HNP76_000048</name>
</gene>
<dbReference type="Gene3D" id="3.40.50.150">
    <property type="entry name" value="Vaccinia Virus protein VP39"/>
    <property type="match status" value="1"/>
</dbReference>
<dbReference type="InterPro" id="IPR029063">
    <property type="entry name" value="SAM-dependent_MTases_sf"/>
</dbReference>
<dbReference type="PANTHER" id="PTHR43861">
    <property type="entry name" value="TRANS-ACONITATE 2-METHYLTRANSFERASE-RELATED"/>
    <property type="match status" value="1"/>
</dbReference>
<dbReference type="SUPFAM" id="SSF53335">
    <property type="entry name" value="S-adenosyl-L-methionine-dependent methyltransferases"/>
    <property type="match status" value="1"/>
</dbReference>
<dbReference type="GO" id="GO:0008168">
    <property type="term" value="F:methyltransferase activity"/>
    <property type="evidence" value="ECO:0007669"/>
    <property type="project" value="UniProtKB-KW"/>
</dbReference>
<keyword evidence="1 3" id="KW-0808">Transferase</keyword>
<protein>
    <submittedName>
        <fullName evidence="3">SAM-dependent methyltransferase</fullName>
    </submittedName>
</protein>
<dbReference type="EMBL" id="JACHFQ010000001">
    <property type="protein sequence ID" value="MBB5224708.1"/>
    <property type="molecule type" value="Genomic_DNA"/>
</dbReference>
<evidence type="ECO:0000313" key="3">
    <source>
        <dbReference type="EMBL" id="MBB5224708.1"/>
    </source>
</evidence>
<keyword evidence="3" id="KW-0489">Methyltransferase</keyword>
<dbReference type="Proteomes" id="UP000518887">
    <property type="component" value="Unassembled WGS sequence"/>
</dbReference>
<name>A0A7W8G6E9_9SPIR</name>
<organism evidence="3 4">
    <name type="scientific">Treponema ruminis</name>
    <dbReference type="NCBI Taxonomy" id="744515"/>
    <lineage>
        <taxon>Bacteria</taxon>
        <taxon>Pseudomonadati</taxon>
        <taxon>Spirochaetota</taxon>
        <taxon>Spirochaetia</taxon>
        <taxon>Spirochaetales</taxon>
        <taxon>Treponemataceae</taxon>
        <taxon>Treponema</taxon>
    </lineage>
</organism>
<keyword evidence="4" id="KW-1185">Reference proteome</keyword>
<dbReference type="InterPro" id="IPR041698">
    <property type="entry name" value="Methyltransf_25"/>
</dbReference>
<dbReference type="Gene3D" id="2.20.25.110">
    <property type="entry name" value="S-adenosyl-L-methionine-dependent methyltransferases"/>
    <property type="match status" value="1"/>
</dbReference>
<evidence type="ECO:0000259" key="2">
    <source>
        <dbReference type="Pfam" id="PF13649"/>
    </source>
</evidence>
<evidence type="ECO:0000313" key="4">
    <source>
        <dbReference type="Proteomes" id="UP000518887"/>
    </source>
</evidence>